<name>A0AAW2B420_CULAL</name>
<organism evidence="2 3">
    <name type="scientific">Culter alburnus</name>
    <name type="common">Topmouth culter</name>
    <dbReference type="NCBI Taxonomy" id="194366"/>
    <lineage>
        <taxon>Eukaryota</taxon>
        <taxon>Metazoa</taxon>
        <taxon>Chordata</taxon>
        <taxon>Craniata</taxon>
        <taxon>Vertebrata</taxon>
        <taxon>Euteleostomi</taxon>
        <taxon>Actinopterygii</taxon>
        <taxon>Neopterygii</taxon>
        <taxon>Teleostei</taxon>
        <taxon>Ostariophysi</taxon>
        <taxon>Cypriniformes</taxon>
        <taxon>Xenocyprididae</taxon>
        <taxon>Xenocypridinae</taxon>
        <taxon>Culter</taxon>
    </lineage>
</organism>
<dbReference type="AlphaFoldDB" id="A0AAW2B420"/>
<evidence type="ECO:0000256" key="1">
    <source>
        <dbReference type="SAM" id="MobiDB-lite"/>
    </source>
</evidence>
<protein>
    <submittedName>
        <fullName evidence="2">Uncharacterized protein</fullName>
    </submittedName>
</protein>
<proteinExistence type="predicted"/>
<comment type="caution">
    <text evidence="2">The sequence shown here is derived from an EMBL/GenBank/DDBJ whole genome shotgun (WGS) entry which is preliminary data.</text>
</comment>
<keyword evidence="3" id="KW-1185">Reference proteome</keyword>
<evidence type="ECO:0000313" key="2">
    <source>
        <dbReference type="EMBL" id="KAK9980123.1"/>
    </source>
</evidence>
<dbReference type="EMBL" id="JAWDJR010000002">
    <property type="protein sequence ID" value="KAK9980123.1"/>
    <property type="molecule type" value="Genomic_DNA"/>
</dbReference>
<dbReference type="Proteomes" id="UP001479290">
    <property type="component" value="Unassembled WGS sequence"/>
</dbReference>
<accession>A0AAW2B420</accession>
<evidence type="ECO:0000313" key="3">
    <source>
        <dbReference type="Proteomes" id="UP001479290"/>
    </source>
</evidence>
<feature type="region of interest" description="Disordered" evidence="1">
    <location>
        <begin position="44"/>
        <end position="66"/>
    </location>
</feature>
<sequence>MSSLLSADRKHIQSVPIYSPLALQYGSQLVHSCSALPQLMERGEIEESRHGRQRKKRRESERSMNMLYKSSTVNVRSADADQPIRVLIYNNLS</sequence>
<gene>
    <name evidence="2" type="ORF">ABG768_013517</name>
</gene>
<reference evidence="2 3" key="1">
    <citation type="submission" date="2024-05" db="EMBL/GenBank/DDBJ databases">
        <title>A high-quality chromosomal-level genome assembly of Topmouth culter (Culter alburnus).</title>
        <authorList>
            <person name="Zhao H."/>
        </authorList>
    </citation>
    <scope>NUCLEOTIDE SEQUENCE [LARGE SCALE GENOMIC DNA]</scope>
    <source>
        <strain evidence="2">CATC2023</strain>
        <tissue evidence="2">Muscle</tissue>
    </source>
</reference>